<keyword evidence="1" id="KW-0813">Transport</keyword>
<evidence type="ECO:0000256" key="2">
    <source>
        <dbReference type="ARBA" id="ARBA00022741"/>
    </source>
</evidence>
<dbReference type="InterPro" id="IPR003593">
    <property type="entry name" value="AAA+_ATPase"/>
</dbReference>
<keyword evidence="2" id="KW-0547">Nucleotide-binding</keyword>
<dbReference type="PROSITE" id="PS00211">
    <property type="entry name" value="ABC_TRANSPORTER_1"/>
    <property type="match status" value="1"/>
</dbReference>
<dbReference type="EMBL" id="LK933249">
    <property type="protein sequence ID" value="CDT55766.1"/>
    <property type="molecule type" value="Genomic_DNA"/>
</dbReference>
<dbReference type="InterPro" id="IPR017871">
    <property type="entry name" value="ABC_transporter-like_CS"/>
</dbReference>
<organism evidence="6">
    <name type="scientific">Clostridioides difficile</name>
    <name type="common">Peptoclostridium difficile</name>
    <dbReference type="NCBI Taxonomy" id="1496"/>
    <lineage>
        <taxon>Bacteria</taxon>
        <taxon>Bacillati</taxon>
        <taxon>Bacillota</taxon>
        <taxon>Clostridia</taxon>
        <taxon>Peptostreptococcales</taxon>
        <taxon>Peptostreptococcaceae</taxon>
        <taxon>Clostridioides</taxon>
    </lineage>
</organism>
<dbReference type="SUPFAM" id="SSF52540">
    <property type="entry name" value="P-loop containing nucleoside triphosphate hydrolases"/>
    <property type="match status" value="1"/>
</dbReference>
<dbReference type="CDD" id="cd03230">
    <property type="entry name" value="ABC_DR_subfamily_A"/>
    <property type="match status" value="1"/>
</dbReference>
<dbReference type="InterPro" id="IPR003439">
    <property type="entry name" value="ABC_transporter-like_ATP-bd"/>
</dbReference>
<reference evidence="6" key="1">
    <citation type="submission" date="2014-07" db="EMBL/GenBank/DDBJ databases">
        <authorList>
            <person name="Monot Marc"/>
        </authorList>
    </citation>
    <scope>NUCLEOTIDE SEQUENCE</scope>
    <source>
        <strain evidence="7">7032989</strain>
        <strain evidence="5">7032994</strain>
    </source>
</reference>
<evidence type="ECO:0000313" key="7">
    <source>
        <dbReference type="EMBL" id="CDT55766.1"/>
    </source>
</evidence>
<keyword evidence="6" id="KW-0378">Hydrolase</keyword>
<evidence type="ECO:0000313" key="5">
    <source>
        <dbReference type="EMBL" id="CDS85487.1"/>
    </source>
</evidence>
<dbReference type="AlphaFoldDB" id="A0A069AL80"/>
<dbReference type="PROSITE" id="PS50893">
    <property type="entry name" value="ABC_TRANSPORTER_2"/>
    <property type="match status" value="1"/>
</dbReference>
<dbReference type="GO" id="GO:0016887">
    <property type="term" value="F:ATP hydrolysis activity"/>
    <property type="evidence" value="ECO:0007669"/>
    <property type="project" value="InterPro"/>
</dbReference>
<dbReference type="InterPro" id="IPR027417">
    <property type="entry name" value="P-loop_NTPase"/>
</dbReference>
<protein>
    <submittedName>
        <fullName evidence="5">ABC transporter, ATP-binding protein</fullName>
    </submittedName>
    <submittedName>
        <fullName evidence="6">ABC-type transport system, multidrug-family ATP-binding protein</fullName>
        <ecNumber evidence="6">3.6.3.-</ecNumber>
    </submittedName>
</protein>
<proteinExistence type="predicted"/>
<dbReference type="EMBL" id="LK932529">
    <property type="protein sequence ID" value="CDS89281.1"/>
    <property type="molecule type" value="Genomic_DNA"/>
</dbReference>
<dbReference type="GO" id="GO:0005524">
    <property type="term" value="F:ATP binding"/>
    <property type="evidence" value="ECO:0007669"/>
    <property type="project" value="UniProtKB-KW"/>
</dbReference>
<keyword evidence="3 6" id="KW-0067">ATP-binding</keyword>
<feature type="domain" description="ABC transporter" evidence="4">
    <location>
        <begin position="2"/>
        <end position="231"/>
    </location>
</feature>
<dbReference type="RefSeq" id="WP_021367320.1">
    <property type="nucleotide sequence ID" value="NZ_BBYB01000097.1"/>
</dbReference>
<evidence type="ECO:0000259" key="4">
    <source>
        <dbReference type="PROSITE" id="PS50893"/>
    </source>
</evidence>
<accession>A0A069AL80</accession>
<evidence type="ECO:0000256" key="1">
    <source>
        <dbReference type="ARBA" id="ARBA00022448"/>
    </source>
</evidence>
<evidence type="ECO:0000256" key="3">
    <source>
        <dbReference type="ARBA" id="ARBA00022840"/>
    </source>
</evidence>
<name>A0A069AL80_CLODI</name>
<sequence>MIKVGELKFSYGKDKQILHGLNFEVKEGEIFGFLGPNGSGKSTTQKILNGVLKGYNGHVSIFGKEVKAYTESLYQKIGVLFEFPYLYTNLSAIDNLEYFSSFYPKNQRRDIYELLDLLEFKKEFINKPVSSYSKGMKQRISMARALVSNPKLLFLDEPTSGLDPSGAVLFRKIIEEERKKGTTIFLTTHNMLDADLMCNNVAFIADGKIMVIDKPKNLKMKNSNNKVEVEFVYNGNRDIEIVDIQELESGITFKYDEILSVHSKEPTLEEVFIKYTGRMLV</sequence>
<dbReference type="InterPro" id="IPR050763">
    <property type="entry name" value="ABC_transporter_ATP-binding"/>
</dbReference>
<evidence type="ECO:0000313" key="6">
    <source>
        <dbReference type="EMBL" id="CDS89281.1"/>
    </source>
</evidence>
<dbReference type="Gene3D" id="3.40.50.300">
    <property type="entry name" value="P-loop containing nucleotide triphosphate hydrolases"/>
    <property type="match status" value="1"/>
</dbReference>
<gene>
    <name evidence="7" type="ORF">BN1095_560047</name>
    <name evidence="6" type="ORF">BN1096_740028</name>
    <name evidence="5" type="ORF">BN1097_500068</name>
</gene>
<dbReference type="EC" id="3.6.3.-" evidence="6"/>
<dbReference type="EMBL" id="LK932388">
    <property type="protein sequence ID" value="CDS85487.1"/>
    <property type="molecule type" value="Genomic_DNA"/>
</dbReference>
<dbReference type="PANTHER" id="PTHR42711">
    <property type="entry name" value="ABC TRANSPORTER ATP-BINDING PROTEIN"/>
    <property type="match status" value="1"/>
</dbReference>
<dbReference type="Pfam" id="PF00005">
    <property type="entry name" value="ABC_tran"/>
    <property type="match status" value="1"/>
</dbReference>
<dbReference type="SMART" id="SM00382">
    <property type="entry name" value="AAA"/>
    <property type="match status" value="1"/>
</dbReference>
<dbReference type="PANTHER" id="PTHR42711:SF18">
    <property type="entry name" value="ABC TRANSPORTER, ATP-BINDING PROTEIN"/>
    <property type="match status" value="1"/>
</dbReference>